<dbReference type="Pfam" id="PF08534">
    <property type="entry name" value="Redoxin"/>
    <property type="match status" value="1"/>
</dbReference>
<keyword evidence="9" id="KW-1185">Reference proteome</keyword>
<dbReference type="CDD" id="cd02966">
    <property type="entry name" value="TlpA_like_family"/>
    <property type="match status" value="1"/>
</dbReference>
<gene>
    <name evidence="8" type="ORF">BJ991_001181</name>
</gene>
<dbReference type="PANTHER" id="PTHR42852">
    <property type="entry name" value="THIOL:DISULFIDE INTERCHANGE PROTEIN DSBE"/>
    <property type="match status" value="1"/>
</dbReference>
<organism evidence="8 9">
    <name type="scientific">Microbacterium immunditiarum</name>
    <dbReference type="NCBI Taxonomy" id="337480"/>
    <lineage>
        <taxon>Bacteria</taxon>
        <taxon>Bacillati</taxon>
        <taxon>Actinomycetota</taxon>
        <taxon>Actinomycetes</taxon>
        <taxon>Micrococcales</taxon>
        <taxon>Microbacteriaceae</taxon>
        <taxon>Microbacterium</taxon>
    </lineage>
</organism>
<dbReference type="InterPro" id="IPR036249">
    <property type="entry name" value="Thioredoxin-like_sf"/>
</dbReference>
<evidence type="ECO:0000313" key="9">
    <source>
        <dbReference type="Proteomes" id="UP000576969"/>
    </source>
</evidence>
<dbReference type="PANTHER" id="PTHR42852:SF6">
    <property type="entry name" value="THIOL:DISULFIDE INTERCHANGE PROTEIN DSBE"/>
    <property type="match status" value="1"/>
</dbReference>
<feature type="domain" description="Thioredoxin" evidence="7">
    <location>
        <begin position="44"/>
        <end position="190"/>
    </location>
</feature>
<feature type="chain" id="PRO_5038656916" evidence="6">
    <location>
        <begin position="19"/>
        <end position="192"/>
    </location>
</feature>
<dbReference type="AlphaFoldDB" id="A0A7Y9GMC1"/>
<evidence type="ECO:0000256" key="5">
    <source>
        <dbReference type="ARBA" id="ARBA00023284"/>
    </source>
</evidence>
<evidence type="ECO:0000259" key="7">
    <source>
        <dbReference type="PROSITE" id="PS51352"/>
    </source>
</evidence>
<comment type="subcellular location">
    <subcellularLocation>
        <location evidence="1">Cell envelope</location>
    </subcellularLocation>
</comment>
<dbReference type="InterPro" id="IPR013766">
    <property type="entry name" value="Thioredoxin_domain"/>
</dbReference>
<keyword evidence="3" id="KW-0735">Signal-anchor</keyword>
<dbReference type="GO" id="GO:0017004">
    <property type="term" value="P:cytochrome complex assembly"/>
    <property type="evidence" value="ECO:0007669"/>
    <property type="project" value="UniProtKB-KW"/>
</dbReference>
<evidence type="ECO:0000256" key="1">
    <source>
        <dbReference type="ARBA" id="ARBA00004196"/>
    </source>
</evidence>
<keyword evidence="5" id="KW-0676">Redox-active center</keyword>
<evidence type="ECO:0000256" key="6">
    <source>
        <dbReference type="SAM" id="SignalP"/>
    </source>
</evidence>
<protein>
    <submittedName>
        <fullName evidence="8">Thiol-disulfide isomerase/thioredoxin</fullName>
    </submittedName>
</protein>
<feature type="signal peptide" evidence="6">
    <location>
        <begin position="1"/>
        <end position="18"/>
    </location>
</feature>
<keyword evidence="4" id="KW-1015">Disulfide bond</keyword>
<evidence type="ECO:0000256" key="2">
    <source>
        <dbReference type="ARBA" id="ARBA00022748"/>
    </source>
</evidence>
<dbReference type="InterPro" id="IPR013740">
    <property type="entry name" value="Redoxin"/>
</dbReference>
<dbReference type="GO" id="GO:0030313">
    <property type="term" value="C:cell envelope"/>
    <property type="evidence" value="ECO:0007669"/>
    <property type="project" value="UniProtKB-SubCell"/>
</dbReference>
<name>A0A7Y9GMC1_9MICO</name>
<dbReference type="GO" id="GO:0016853">
    <property type="term" value="F:isomerase activity"/>
    <property type="evidence" value="ECO:0007669"/>
    <property type="project" value="UniProtKB-KW"/>
</dbReference>
<keyword evidence="6" id="KW-0732">Signal</keyword>
<sequence length="192" mass="20124">MATAVLSLALVGGLAACANDPLAEQYRAGDNKGYIAGDFRVQEIPADQRTEPVEFEGTLETGDRVSSDDFAGKVLVVNFWYAACGPCRAEAGDLEKAHNAFEGDDVAFLGINTSDSPEAAAAFAETWGVTYPSVIAADDGAVKLAFADKTPIQATPTTLVLDKEGRVAARVIGQLPDDSILTALVRTALEES</sequence>
<dbReference type="GO" id="GO:0016491">
    <property type="term" value="F:oxidoreductase activity"/>
    <property type="evidence" value="ECO:0007669"/>
    <property type="project" value="InterPro"/>
</dbReference>
<comment type="caution">
    <text evidence="8">The sequence shown here is derived from an EMBL/GenBank/DDBJ whole genome shotgun (WGS) entry which is preliminary data.</text>
</comment>
<keyword evidence="8" id="KW-0413">Isomerase</keyword>
<keyword evidence="2" id="KW-0201">Cytochrome c-type biogenesis</keyword>
<evidence type="ECO:0000313" key="8">
    <source>
        <dbReference type="EMBL" id="NYE19153.1"/>
    </source>
</evidence>
<keyword evidence="3" id="KW-0812">Transmembrane</keyword>
<dbReference type="Gene3D" id="3.40.30.10">
    <property type="entry name" value="Glutaredoxin"/>
    <property type="match status" value="1"/>
</dbReference>
<reference evidence="8 9" key="1">
    <citation type="submission" date="2020-07" db="EMBL/GenBank/DDBJ databases">
        <title>Sequencing the genomes of 1000 actinobacteria strains.</title>
        <authorList>
            <person name="Klenk H.-P."/>
        </authorList>
    </citation>
    <scope>NUCLEOTIDE SEQUENCE [LARGE SCALE GENOMIC DNA]</scope>
    <source>
        <strain evidence="8 9">DSM 24662</strain>
    </source>
</reference>
<dbReference type="EMBL" id="JACCBV010000001">
    <property type="protein sequence ID" value="NYE19153.1"/>
    <property type="molecule type" value="Genomic_DNA"/>
</dbReference>
<dbReference type="InterPro" id="IPR050553">
    <property type="entry name" value="Thioredoxin_ResA/DsbE_sf"/>
</dbReference>
<dbReference type="Proteomes" id="UP000576969">
    <property type="component" value="Unassembled WGS sequence"/>
</dbReference>
<evidence type="ECO:0000256" key="4">
    <source>
        <dbReference type="ARBA" id="ARBA00023157"/>
    </source>
</evidence>
<dbReference type="SUPFAM" id="SSF52833">
    <property type="entry name" value="Thioredoxin-like"/>
    <property type="match status" value="1"/>
</dbReference>
<accession>A0A7Y9GMC1</accession>
<proteinExistence type="predicted"/>
<dbReference type="PROSITE" id="PS51352">
    <property type="entry name" value="THIOREDOXIN_2"/>
    <property type="match status" value="1"/>
</dbReference>
<evidence type="ECO:0000256" key="3">
    <source>
        <dbReference type="ARBA" id="ARBA00022968"/>
    </source>
</evidence>